<dbReference type="Pfam" id="PF07238">
    <property type="entry name" value="PilZ"/>
    <property type="match status" value="1"/>
</dbReference>
<evidence type="ECO:0000313" key="2">
    <source>
        <dbReference type="EMBL" id="VAX27301.1"/>
    </source>
</evidence>
<accession>A0A3B1CLA9</accession>
<feature type="domain" description="PilZ" evidence="1">
    <location>
        <begin position="10"/>
        <end position="113"/>
    </location>
</feature>
<dbReference type="GO" id="GO:0035438">
    <property type="term" value="F:cyclic-di-GMP binding"/>
    <property type="evidence" value="ECO:0007669"/>
    <property type="project" value="InterPro"/>
</dbReference>
<dbReference type="Gene3D" id="2.40.10.220">
    <property type="entry name" value="predicted glycosyltransferase like domains"/>
    <property type="match status" value="1"/>
</dbReference>
<organism evidence="2">
    <name type="scientific">hydrothermal vent metagenome</name>
    <dbReference type="NCBI Taxonomy" id="652676"/>
    <lineage>
        <taxon>unclassified sequences</taxon>
        <taxon>metagenomes</taxon>
        <taxon>ecological metagenomes</taxon>
    </lineage>
</organism>
<dbReference type="SUPFAM" id="SSF141371">
    <property type="entry name" value="PilZ domain-like"/>
    <property type="match status" value="1"/>
</dbReference>
<name>A0A3B1CLA9_9ZZZZ</name>
<dbReference type="EMBL" id="UOGF01000026">
    <property type="protein sequence ID" value="VAX27301.1"/>
    <property type="molecule type" value="Genomic_DNA"/>
</dbReference>
<gene>
    <name evidence="2" type="ORF">MNBD_NITROSPIRAE01-1936</name>
</gene>
<protein>
    <recommendedName>
        <fullName evidence="1">PilZ domain-containing protein</fullName>
    </recommendedName>
</protein>
<evidence type="ECO:0000259" key="1">
    <source>
        <dbReference type="Pfam" id="PF07238"/>
    </source>
</evidence>
<proteinExistence type="predicted"/>
<dbReference type="AlphaFoldDB" id="A0A3B1CLA9"/>
<sequence length="124" mass="14177">MEVGETKNIDRRANERAPFLVIEIKGTHSNKIFLAQTENISQGGLFFSSPEKLKIGDRFPIEFVLPDNKTIVSCTSEVVWKKHYGQSGLNSEGIGIRFVDLEPDQKKILGDWIDREEEKEKEQL</sequence>
<reference evidence="2" key="1">
    <citation type="submission" date="2018-06" db="EMBL/GenBank/DDBJ databases">
        <authorList>
            <person name="Zhirakovskaya E."/>
        </authorList>
    </citation>
    <scope>NUCLEOTIDE SEQUENCE</scope>
</reference>
<dbReference type="InterPro" id="IPR009875">
    <property type="entry name" value="PilZ_domain"/>
</dbReference>